<dbReference type="NCBIfam" id="TIGR03968">
    <property type="entry name" value="mycofact_TetR"/>
    <property type="match status" value="1"/>
</dbReference>
<sequence length="197" mass="21831">MRHERGEMFGRPRSTTHESIESVALDLFHRDGFEQTTVDDIATAAGISRRTLFRYFASKNDIPWGRFSEGLAELARRLEEAPHDEPVWQALHDAILDFNAVPAGGEEQHRGRMRLLLGTPALQAHSALMYAEWRGVIARFVAERRGIAADDVRAVVVGHAALGVSLAAYETWLAHDDADLGEQLDAALGALRDHLAE</sequence>
<evidence type="ECO:0000256" key="4">
    <source>
        <dbReference type="PROSITE-ProRule" id="PRU00335"/>
    </source>
</evidence>
<dbReference type="GO" id="GO:0000976">
    <property type="term" value="F:transcription cis-regulatory region binding"/>
    <property type="evidence" value="ECO:0007669"/>
    <property type="project" value="TreeGrafter"/>
</dbReference>
<dbReference type="PANTHER" id="PTHR30055">
    <property type="entry name" value="HTH-TYPE TRANSCRIPTIONAL REGULATOR RUTR"/>
    <property type="match status" value="1"/>
</dbReference>
<evidence type="ECO:0000259" key="5">
    <source>
        <dbReference type="PROSITE" id="PS50977"/>
    </source>
</evidence>
<evidence type="ECO:0000256" key="1">
    <source>
        <dbReference type="ARBA" id="ARBA00023015"/>
    </source>
</evidence>
<evidence type="ECO:0000313" key="6">
    <source>
        <dbReference type="EMBL" id="MDQ1106383.1"/>
    </source>
</evidence>
<evidence type="ECO:0000256" key="2">
    <source>
        <dbReference type="ARBA" id="ARBA00023125"/>
    </source>
</evidence>
<dbReference type="SUPFAM" id="SSF46689">
    <property type="entry name" value="Homeodomain-like"/>
    <property type="match status" value="1"/>
</dbReference>
<dbReference type="Pfam" id="PF17754">
    <property type="entry name" value="TetR_C_14"/>
    <property type="match status" value="1"/>
</dbReference>
<dbReference type="RefSeq" id="WP_307203839.1">
    <property type="nucleotide sequence ID" value="NZ_JAUTAN010000001.1"/>
</dbReference>
<dbReference type="GO" id="GO:0003700">
    <property type="term" value="F:DNA-binding transcription factor activity"/>
    <property type="evidence" value="ECO:0007669"/>
    <property type="project" value="TreeGrafter"/>
</dbReference>
<evidence type="ECO:0000313" key="7">
    <source>
        <dbReference type="Proteomes" id="UP001239215"/>
    </source>
</evidence>
<reference evidence="6" key="1">
    <citation type="submission" date="2023-07" db="EMBL/GenBank/DDBJ databases">
        <title>Functional and genomic diversity of the sorghum phyllosphere microbiome.</title>
        <authorList>
            <person name="Shade A."/>
        </authorList>
    </citation>
    <scope>NUCLEOTIDE SEQUENCE</scope>
    <source>
        <strain evidence="6">SORGH_AS_1067</strain>
    </source>
</reference>
<dbReference type="PROSITE" id="PS01081">
    <property type="entry name" value="HTH_TETR_1"/>
    <property type="match status" value="1"/>
</dbReference>
<dbReference type="PRINTS" id="PR00455">
    <property type="entry name" value="HTHTETR"/>
</dbReference>
<comment type="caution">
    <text evidence="6">The sequence shown here is derived from an EMBL/GenBank/DDBJ whole genome shotgun (WGS) entry which is preliminary data.</text>
</comment>
<name>A0AAJ1U6B8_9ACTN</name>
<evidence type="ECO:0000256" key="3">
    <source>
        <dbReference type="ARBA" id="ARBA00023163"/>
    </source>
</evidence>
<dbReference type="PANTHER" id="PTHR30055:SF238">
    <property type="entry name" value="MYCOFACTOCIN BIOSYNTHESIS TRANSCRIPTIONAL REGULATOR MFTR-RELATED"/>
    <property type="match status" value="1"/>
</dbReference>
<dbReference type="Gene3D" id="1.10.10.60">
    <property type="entry name" value="Homeodomain-like"/>
    <property type="match status" value="1"/>
</dbReference>
<dbReference type="InterPro" id="IPR001647">
    <property type="entry name" value="HTH_TetR"/>
</dbReference>
<dbReference type="AlphaFoldDB" id="A0AAJ1U6B8"/>
<gene>
    <name evidence="6" type="ORF">QE405_003667</name>
</gene>
<dbReference type="InterPro" id="IPR009057">
    <property type="entry name" value="Homeodomain-like_sf"/>
</dbReference>
<dbReference type="Pfam" id="PF00440">
    <property type="entry name" value="TetR_N"/>
    <property type="match status" value="1"/>
</dbReference>
<dbReference type="InterPro" id="IPR050109">
    <property type="entry name" value="HTH-type_TetR-like_transc_reg"/>
</dbReference>
<keyword evidence="2 4" id="KW-0238">DNA-binding</keyword>
<keyword evidence="1" id="KW-0805">Transcription regulation</keyword>
<dbReference type="Gene3D" id="1.10.357.10">
    <property type="entry name" value="Tetracycline Repressor, domain 2"/>
    <property type="match status" value="1"/>
</dbReference>
<feature type="DNA-binding region" description="H-T-H motif" evidence="4">
    <location>
        <begin position="37"/>
        <end position="56"/>
    </location>
</feature>
<dbReference type="EMBL" id="JAUTAN010000001">
    <property type="protein sequence ID" value="MDQ1106383.1"/>
    <property type="molecule type" value="Genomic_DNA"/>
</dbReference>
<accession>A0AAJ1U6B8</accession>
<dbReference type="PROSITE" id="PS50977">
    <property type="entry name" value="HTH_TETR_2"/>
    <property type="match status" value="1"/>
</dbReference>
<feature type="domain" description="HTH tetR-type" evidence="5">
    <location>
        <begin position="14"/>
        <end position="74"/>
    </location>
</feature>
<proteinExistence type="predicted"/>
<dbReference type="InterPro" id="IPR041347">
    <property type="entry name" value="MftR_C"/>
</dbReference>
<dbReference type="Proteomes" id="UP001239215">
    <property type="component" value="Unassembled WGS sequence"/>
</dbReference>
<dbReference type="InterPro" id="IPR023772">
    <property type="entry name" value="DNA-bd_HTH_TetR-type_CS"/>
</dbReference>
<keyword evidence="3" id="KW-0804">Transcription</keyword>
<protein>
    <submittedName>
        <fullName evidence="6">Mycofactocin system transcriptional regulator</fullName>
    </submittedName>
</protein>
<organism evidence="6 7">
    <name type="scientific">Nocardioides zeae</name>
    <dbReference type="NCBI Taxonomy" id="1457234"/>
    <lineage>
        <taxon>Bacteria</taxon>
        <taxon>Bacillati</taxon>
        <taxon>Actinomycetota</taxon>
        <taxon>Actinomycetes</taxon>
        <taxon>Propionibacteriales</taxon>
        <taxon>Nocardioidaceae</taxon>
        <taxon>Nocardioides</taxon>
    </lineage>
</organism>
<dbReference type="InterPro" id="IPR023851">
    <property type="entry name" value="Tscrpt_reg_TetR-type"/>
</dbReference>